<reference evidence="3" key="1">
    <citation type="submission" date="2015-11" db="EMBL/GenBank/DDBJ databases">
        <title>De novo transcriptome assembly of four potential Pierce s Disease insect vectors from Arizona vineyards.</title>
        <authorList>
            <person name="Tassone E.E."/>
        </authorList>
    </citation>
    <scope>NUCLEOTIDE SEQUENCE</scope>
</reference>
<protein>
    <submittedName>
        <fullName evidence="3">Uncharacterized protein</fullName>
    </submittedName>
</protein>
<name>A0A1B6I3A0_9HEMI</name>
<feature type="compositionally biased region" description="Basic and acidic residues" evidence="2">
    <location>
        <begin position="235"/>
        <end position="245"/>
    </location>
</feature>
<evidence type="ECO:0000256" key="1">
    <source>
        <dbReference type="SAM" id="Coils"/>
    </source>
</evidence>
<feature type="non-terminal residue" evidence="3">
    <location>
        <position position="1"/>
    </location>
</feature>
<accession>A0A1B6I3A0</accession>
<feature type="compositionally biased region" description="Basic and acidic residues" evidence="2">
    <location>
        <begin position="185"/>
        <end position="195"/>
    </location>
</feature>
<feature type="region of interest" description="Disordered" evidence="2">
    <location>
        <begin position="177"/>
        <end position="200"/>
    </location>
</feature>
<feature type="compositionally biased region" description="Basic and acidic residues" evidence="2">
    <location>
        <begin position="528"/>
        <end position="577"/>
    </location>
</feature>
<feature type="coiled-coil region" evidence="1">
    <location>
        <begin position="264"/>
        <end position="291"/>
    </location>
</feature>
<proteinExistence type="predicted"/>
<dbReference type="Gene3D" id="1.20.120.20">
    <property type="entry name" value="Apolipoprotein"/>
    <property type="match status" value="1"/>
</dbReference>
<dbReference type="EMBL" id="GECU01026313">
    <property type="protein sequence ID" value="JAS81393.1"/>
    <property type="molecule type" value="Transcribed_RNA"/>
</dbReference>
<organism evidence="3">
    <name type="scientific">Homalodisca liturata</name>
    <dbReference type="NCBI Taxonomy" id="320908"/>
    <lineage>
        <taxon>Eukaryota</taxon>
        <taxon>Metazoa</taxon>
        <taxon>Ecdysozoa</taxon>
        <taxon>Arthropoda</taxon>
        <taxon>Hexapoda</taxon>
        <taxon>Insecta</taxon>
        <taxon>Pterygota</taxon>
        <taxon>Neoptera</taxon>
        <taxon>Paraneoptera</taxon>
        <taxon>Hemiptera</taxon>
        <taxon>Auchenorrhyncha</taxon>
        <taxon>Membracoidea</taxon>
        <taxon>Cicadellidae</taxon>
        <taxon>Cicadellinae</taxon>
        <taxon>Proconiini</taxon>
        <taxon>Homalodisca</taxon>
    </lineage>
</organism>
<keyword evidence="1" id="KW-0175">Coiled coil</keyword>
<sequence>KKTNEELRKDLNEKMDKNNEGLRDLNYKIDQNNEELKKEIQRSNEQLKRDMEQMRGELNNKIVETTEVMRVEINKDLNTLNKDLKNLEEGVRLEINEQAEKNKGERSKLKSQVRGEVTTEIKKLKDKREEDMREIEKRFVHIEDDKKKIDQRLEKINKRFKTRLDELNGRVDRDRANLELDQDTENGKASRDVENKSVTGSNLEKLNKRFKTRLDELNGRVDRDRANLELDQDTENGKASRDVENKSVTGSSLQEIEDMGNRVEKSLNKRLDETLGKLENKQTQLENMMRNQSMVGMRISQPANTEIFLLEFDPIKNNVHPMEFLEACKKYIEKNGEGWDFQVLIILKYMKNEAGKWGRQHINNWKNFEQFYRSFKGKYWSIGEQKKFEKELMGNGTYRVGFDNLVTYVLEFYNKSQYLETRIDMGTFLAYISKHVPRTISSAIAAAQNVERSEDLENLLNQLNILNSDTYRSYDRSFDMRNETTLNKNVNQYKNLGPRDTPYRGTQVRGNIRGNNLTRVGSYYNRDTYNRERVDFENDRRRQSNNRGRDSNDYGKEKERYENNETRHQRDQYEYTRGRGSMRGNR</sequence>
<dbReference type="AlphaFoldDB" id="A0A1B6I3A0"/>
<feature type="region of interest" description="Disordered" evidence="2">
    <location>
        <begin position="492"/>
        <end position="586"/>
    </location>
</feature>
<feature type="region of interest" description="Disordered" evidence="2">
    <location>
        <begin position="225"/>
        <end position="254"/>
    </location>
</feature>
<gene>
    <name evidence="3" type="ORF">g.54524</name>
</gene>
<feature type="coiled-coil region" evidence="1">
    <location>
        <begin position="4"/>
        <end position="97"/>
    </location>
</feature>
<evidence type="ECO:0000256" key="2">
    <source>
        <dbReference type="SAM" id="MobiDB-lite"/>
    </source>
</evidence>
<evidence type="ECO:0000313" key="3">
    <source>
        <dbReference type="EMBL" id="JAS81393.1"/>
    </source>
</evidence>